<feature type="domain" description="Creatinase N-terminal" evidence="2">
    <location>
        <begin position="19"/>
        <end position="142"/>
    </location>
</feature>
<dbReference type="InterPro" id="IPR000587">
    <property type="entry name" value="Creatinase_N"/>
</dbReference>
<dbReference type="InterPro" id="IPR000994">
    <property type="entry name" value="Pept_M24"/>
</dbReference>
<feature type="domain" description="Peptidase M24" evidence="1">
    <location>
        <begin position="150"/>
        <end position="383"/>
    </location>
</feature>
<dbReference type="STRING" id="43775.SAMN04489760_11914"/>
<dbReference type="AlphaFoldDB" id="A0A1H7YXN1"/>
<dbReference type="Gene3D" id="3.40.350.10">
    <property type="entry name" value="Creatinase/prolidase N-terminal domain"/>
    <property type="match status" value="1"/>
</dbReference>
<evidence type="ECO:0000313" key="3">
    <source>
        <dbReference type="EMBL" id="SEM51062.1"/>
    </source>
</evidence>
<evidence type="ECO:0000259" key="2">
    <source>
        <dbReference type="Pfam" id="PF01321"/>
    </source>
</evidence>
<dbReference type="InterPro" id="IPR036005">
    <property type="entry name" value="Creatinase/aminopeptidase-like"/>
</dbReference>
<dbReference type="RefSeq" id="WP_139198354.1">
    <property type="nucleotide sequence ID" value="NZ_FOBS01000019.1"/>
</dbReference>
<reference evidence="3 4" key="1">
    <citation type="submission" date="2016-10" db="EMBL/GenBank/DDBJ databases">
        <authorList>
            <person name="de Groot N.N."/>
        </authorList>
    </citation>
    <scope>NUCLEOTIDE SEQUENCE [LARGE SCALE GENOMIC DNA]</scope>
    <source>
        <strain evidence="3 4">DSM 8423</strain>
    </source>
</reference>
<gene>
    <name evidence="3" type="ORF">SAMN04489760_11914</name>
</gene>
<proteinExistence type="predicted"/>
<dbReference type="InterPro" id="IPR050659">
    <property type="entry name" value="Peptidase_M24B"/>
</dbReference>
<dbReference type="CDD" id="cd01066">
    <property type="entry name" value="APP_MetAP"/>
    <property type="match status" value="1"/>
</dbReference>
<dbReference type="OrthoDB" id="9806388at2"/>
<evidence type="ECO:0000259" key="1">
    <source>
        <dbReference type="Pfam" id="PF00557"/>
    </source>
</evidence>
<dbReference type="Pfam" id="PF01321">
    <property type="entry name" value="Creatinase_N"/>
    <property type="match status" value="1"/>
</dbReference>
<keyword evidence="3" id="KW-0645">Protease</keyword>
<dbReference type="GO" id="GO:0004177">
    <property type="term" value="F:aminopeptidase activity"/>
    <property type="evidence" value="ECO:0007669"/>
    <property type="project" value="UniProtKB-KW"/>
</dbReference>
<dbReference type="Proteomes" id="UP000198744">
    <property type="component" value="Unassembled WGS sequence"/>
</dbReference>
<dbReference type="InterPro" id="IPR029149">
    <property type="entry name" value="Creatin/AminoP/Spt16_N"/>
</dbReference>
<dbReference type="SUPFAM" id="SSF53092">
    <property type="entry name" value="Creatinase/prolidase N-terminal domain"/>
    <property type="match status" value="1"/>
</dbReference>
<keyword evidence="3" id="KW-0031">Aminopeptidase</keyword>
<name>A0A1H7YXN1_9BACT</name>
<dbReference type="PANTHER" id="PTHR46112">
    <property type="entry name" value="AMINOPEPTIDASE"/>
    <property type="match status" value="1"/>
</dbReference>
<protein>
    <submittedName>
        <fullName evidence="3">Xaa-Pro aminopeptidase</fullName>
    </submittedName>
</protein>
<dbReference type="EMBL" id="FOBS01000019">
    <property type="protein sequence ID" value="SEM51062.1"/>
    <property type="molecule type" value="Genomic_DNA"/>
</dbReference>
<dbReference type="Gene3D" id="3.90.230.10">
    <property type="entry name" value="Creatinase/methionine aminopeptidase superfamily"/>
    <property type="match status" value="1"/>
</dbReference>
<sequence length="427" mass="47402">MVKSLDVCDFTPREELEKRLNALRSRMANQGISFAVILQNVDLFYFTGTVQKGVLVVPADGSPVFFVKKSISRALYESPLEITPIRKPKDIRDVLREKNMLKGTGAMELDVVPVLLFEQWKSILGYEQMADISPLVKQVRVIKSEFEIKQILKSGEIVSHVFRKAKDLVREGRPEVEIEADLVAEGRRIGHQGLIRMRGFNQEMICCLVTQGYSSTVASWVDVPIAGFGLSPAIGQGSSANTVKRGIPVIIDYGGGYNGYVTDETRVYVVGEMKGTFRNAYEVARDVLHDIKDFAKEGVDVVEVYARIFDRVKKAGLEEYFMGHGEGQVAFIGHGFGLELNELPVITASHKTVLKEGMVMAIEPKFIIPNEGAIGIEADFVVRKDGLQRIVGTPLDLVTIPDAIPRSKGRVSAPVDLNRRTSLKYQN</sequence>
<dbReference type="Pfam" id="PF00557">
    <property type="entry name" value="Peptidase_M24"/>
    <property type="match status" value="1"/>
</dbReference>
<evidence type="ECO:0000313" key="4">
    <source>
        <dbReference type="Proteomes" id="UP000198744"/>
    </source>
</evidence>
<dbReference type="SUPFAM" id="SSF55920">
    <property type="entry name" value="Creatinase/aminopeptidase"/>
    <property type="match status" value="1"/>
</dbReference>
<keyword evidence="4" id="KW-1185">Reference proteome</keyword>
<organism evidence="3 4">
    <name type="scientific">Syntrophus gentianae</name>
    <dbReference type="NCBI Taxonomy" id="43775"/>
    <lineage>
        <taxon>Bacteria</taxon>
        <taxon>Pseudomonadati</taxon>
        <taxon>Thermodesulfobacteriota</taxon>
        <taxon>Syntrophia</taxon>
        <taxon>Syntrophales</taxon>
        <taxon>Syntrophaceae</taxon>
        <taxon>Syntrophus</taxon>
    </lineage>
</organism>
<accession>A0A1H7YXN1</accession>
<dbReference type="PANTHER" id="PTHR46112:SF2">
    <property type="entry name" value="XAA-PRO AMINOPEPTIDASE P-RELATED"/>
    <property type="match status" value="1"/>
</dbReference>
<keyword evidence="3" id="KW-0378">Hydrolase</keyword>